<organism evidence="7 8">
    <name type="scientific">Romanomermis culicivorax</name>
    <name type="common">Nematode worm</name>
    <dbReference type="NCBI Taxonomy" id="13658"/>
    <lineage>
        <taxon>Eukaryota</taxon>
        <taxon>Metazoa</taxon>
        <taxon>Ecdysozoa</taxon>
        <taxon>Nematoda</taxon>
        <taxon>Enoplea</taxon>
        <taxon>Dorylaimia</taxon>
        <taxon>Mermithida</taxon>
        <taxon>Mermithoidea</taxon>
        <taxon>Mermithidae</taxon>
        <taxon>Romanomermis</taxon>
    </lineage>
</organism>
<dbReference type="InterPro" id="IPR001781">
    <property type="entry name" value="Znf_LIM"/>
</dbReference>
<dbReference type="PANTHER" id="PTHR24204:SF8">
    <property type="entry name" value="TAILUP, ISOFORM A"/>
    <property type="match status" value="1"/>
</dbReference>
<accession>A0A915KDV8</accession>
<dbReference type="Pfam" id="PF00412">
    <property type="entry name" value="LIM"/>
    <property type="match status" value="1"/>
</dbReference>
<evidence type="ECO:0000313" key="7">
    <source>
        <dbReference type="Proteomes" id="UP000887565"/>
    </source>
</evidence>
<evidence type="ECO:0000256" key="3">
    <source>
        <dbReference type="ARBA" id="ARBA00022833"/>
    </source>
</evidence>
<evidence type="ECO:0000313" key="8">
    <source>
        <dbReference type="WBParaSite" id="nRc.2.0.1.t36241-RA"/>
    </source>
</evidence>
<comment type="subcellular location">
    <subcellularLocation>
        <location evidence="1">Nucleus</location>
    </subcellularLocation>
</comment>
<evidence type="ECO:0000256" key="5">
    <source>
        <dbReference type="PROSITE-ProRule" id="PRU00125"/>
    </source>
</evidence>
<dbReference type="GO" id="GO:0048665">
    <property type="term" value="P:neuron fate specification"/>
    <property type="evidence" value="ECO:0007669"/>
    <property type="project" value="InterPro"/>
</dbReference>
<dbReference type="WBParaSite" id="nRc.2.0.1.t36241-RA">
    <property type="protein sequence ID" value="nRc.2.0.1.t36241-RA"/>
    <property type="gene ID" value="nRc.2.0.1.g36241"/>
</dbReference>
<evidence type="ECO:0000256" key="1">
    <source>
        <dbReference type="ARBA" id="ARBA00004123"/>
    </source>
</evidence>
<dbReference type="GO" id="GO:0046872">
    <property type="term" value="F:metal ion binding"/>
    <property type="evidence" value="ECO:0007669"/>
    <property type="project" value="UniProtKB-KW"/>
</dbReference>
<dbReference type="PROSITE" id="PS50023">
    <property type="entry name" value="LIM_DOMAIN_2"/>
    <property type="match status" value="1"/>
</dbReference>
<dbReference type="GO" id="GO:0005634">
    <property type="term" value="C:nucleus"/>
    <property type="evidence" value="ECO:0007669"/>
    <property type="project" value="UniProtKB-SubCell"/>
</dbReference>
<dbReference type="FunFam" id="2.10.110.10:FF:000034">
    <property type="entry name" value="Insulin gene enhancer protein ISL"/>
    <property type="match status" value="1"/>
</dbReference>
<reference evidence="8" key="1">
    <citation type="submission" date="2022-11" db="UniProtKB">
        <authorList>
            <consortium name="WormBaseParasite"/>
        </authorList>
    </citation>
    <scope>IDENTIFICATION</scope>
</reference>
<dbReference type="AlphaFoldDB" id="A0A915KDV8"/>
<dbReference type="PROSITE" id="PS00478">
    <property type="entry name" value="LIM_DOMAIN_1"/>
    <property type="match status" value="1"/>
</dbReference>
<dbReference type="GO" id="GO:0007409">
    <property type="term" value="P:axonogenesis"/>
    <property type="evidence" value="ECO:0007669"/>
    <property type="project" value="TreeGrafter"/>
</dbReference>
<protein>
    <submittedName>
        <fullName evidence="8">LIM zinc-binding domain-containing protein</fullName>
    </submittedName>
</protein>
<evidence type="ECO:0000256" key="4">
    <source>
        <dbReference type="ARBA" id="ARBA00023038"/>
    </source>
</evidence>
<keyword evidence="7" id="KW-1185">Reference proteome</keyword>
<dbReference type="Proteomes" id="UP000887565">
    <property type="component" value="Unplaced"/>
</dbReference>
<evidence type="ECO:0000256" key="2">
    <source>
        <dbReference type="ARBA" id="ARBA00022723"/>
    </source>
</evidence>
<dbReference type="GO" id="GO:0000981">
    <property type="term" value="F:DNA-binding transcription factor activity, RNA polymerase II-specific"/>
    <property type="evidence" value="ECO:0007669"/>
    <property type="project" value="InterPro"/>
</dbReference>
<name>A0A915KDV8_ROMCU</name>
<dbReference type="SMART" id="SM00132">
    <property type="entry name" value="LIM"/>
    <property type="match status" value="1"/>
</dbReference>
<keyword evidence="3 5" id="KW-0862">Zinc</keyword>
<sequence length="130" mass="15096">MLDFRDLESINMLNFQPNQIKAEISNDLVNKSQTSANIKRCVSVCKGCGQEIYDQYILRVAPDLEWHAACLKCVDCQEYLDERCTCYVKETKVYCKADYLSNPRSFYCNTYLNNDVVCCCFRRGRVCSTH</sequence>
<dbReference type="Gene3D" id="2.10.110.10">
    <property type="entry name" value="Cysteine Rich Protein"/>
    <property type="match status" value="1"/>
</dbReference>
<proteinExistence type="predicted"/>
<evidence type="ECO:0000259" key="6">
    <source>
        <dbReference type="PROSITE" id="PS50023"/>
    </source>
</evidence>
<dbReference type="GO" id="GO:0045944">
    <property type="term" value="P:positive regulation of transcription by RNA polymerase II"/>
    <property type="evidence" value="ECO:0007669"/>
    <property type="project" value="InterPro"/>
</dbReference>
<dbReference type="SUPFAM" id="SSF57716">
    <property type="entry name" value="Glucocorticoid receptor-like (DNA-binding domain)"/>
    <property type="match status" value="1"/>
</dbReference>
<feature type="domain" description="LIM zinc-binding" evidence="6">
    <location>
        <begin position="43"/>
        <end position="105"/>
    </location>
</feature>
<dbReference type="InterPro" id="IPR047169">
    <property type="entry name" value="ISL1/2-like"/>
</dbReference>
<keyword evidence="2 5" id="KW-0479">Metal-binding</keyword>
<dbReference type="PANTHER" id="PTHR24204">
    <property type="entry name" value="INSULIN GENE ENHANCER PROTEIN"/>
    <property type="match status" value="1"/>
</dbReference>
<keyword evidence="4 5" id="KW-0440">LIM domain</keyword>